<dbReference type="Pfam" id="PF00456">
    <property type="entry name" value="Transketolase_N"/>
    <property type="match status" value="1"/>
</dbReference>
<protein>
    <recommendedName>
        <fullName evidence="2">Transketolase N-terminal domain-containing protein</fullName>
    </recommendedName>
</protein>
<reference evidence="3" key="1">
    <citation type="journal article" date="2015" name="Nature">
        <title>Complex archaea that bridge the gap between prokaryotes and eukaryotes.</title>
        <authorList>
            <person name="Spang A."/>
            <person name="Saw J.H."/>
            <person name="Jorgensen S.L."/>
            <person name="Zaremba-Niedzwiedzka K."/>
            <person name="Martijn J."/>
            <person name="Lind A.E."/>
            <person name="van Eijk R."/>
            <person name="Schleper C."/>
            <person name="Guy L."/>
            <person name="Ettema T.J."/>
        </authorList>
    </citation>
    <scope>NUCLEOTIDE SEQUENCE</scope>
</reference>
<evidence type="ECO:0000313" key="3">
    <source>
        <dbReference type="EMBL" id="KKK83665.1"/>
    </source>
</evidence>
<feature type="region of interest" description="Disordered" evidence="1">
    <location>
        <begin position="202"/>
        <end position="226"/>
    </location>
</feature>
<name>A0A0F8ZCL1_9ZZZZ</name>
<evidence type="ECO:0000259" key="2">
    <source>
        <dbReference type="Pfam" id="PF00456"/>
    </source>
</evidence>
<dbReference type="EMBL" id="LAZR01052116">
    <property type="protein sequence ID" value="KKK83665.1"/>
    <property type="molecule type" value="Genomic_DNA"/>
</dbReference>
<evidence type="ECO:0000256" key="1">
    <source>
        <dbReference type="SAM" id="MobiDB-lite"/>
    </source>
</evidence>
<feature type="compositionally biased region" description="Basic and acidic residues" evidence="1">
    <location>
        <begin position="215"/>
        <end position="226"/>
    </location>
</feature>
<dbReference type="Gene3D" id="3.40.50.970">
    <property type="match status" value="1"/>
</dbReference>
<dbReference type="InterPro" id="IPR005474">
    <property type="entry name" value="Transketolase_N"/>
</dbReference>
<dbReference type="AlphaFoldDB" id="A0A0F8ZCL1"/>
<feature type="domain" description="Transketolase N-terminal" evidence="2">
    <location>
        <begin position="14"/>
        <end position="177"/>
    </location>
</feature>
<accession>A0A0F8ZCL1</accession>
<dbReference type="PANTHER" id="PTHR47514">
    <property type="entry name" value="TRANSKETOLASE N-TERMINAL SECTION-RELATED"/>
    <property type="match status" value="1"/>
</dbReference>
<comment type="caution">
    <text evidence="3">The sequence shown here is derived from an EMBL/GenBank/DDBJ whole genome shotgun (WGS) entry which is preliminary data.</text>
</comment>
<dbReference type="InterPro" id="IPR029061">
    <property type="entry name" value="THDP-binding"/>
</dbReference>
<gene>
    <name evidence="3" type="ORF">LCGC14_2791090</name>
</gene>
<organism evidence="3">
    <name type="scientific">marine sediment metagenome</name>
    <dbReference type="NCBI Taxonomy" id="412755"/>
    <lineage>
        <taxon>unclassified sequences</taxon>
        <taxon>metagenomes</taxon>
        <taxon>ecological metagenomes</taxon>
    </lineage>
</organism>
<proteinExistence type="predicted"/>
<sequence>MIIGGVLLVDLKAKAKQLRNDVLDMCVKAGTGHVTSCFSCTEIMVALFYDVMKEGDHFLLSKGQASPLLYAILADKGIIPREDIESFCTADGSLGVHLDYHVNGVECTFGSLGNGIGIGIGFALADKEHTTYVLIGDGECYEGSIWEALLFSNTHHVPNLKVIVDWNGQMATTETSHIVKELLRSFPNVLIEDTTKGTSSMSDNLKWHGIAPQGEDARKAKEELNG</sequence>
<dbReference type="PANTHER" id="PTHR47514:SF2">
    <property type="entry name" value="TRANSKETOLASE"/>
    <property type="match status" value="1"/>
</dbReference>
<dbReference type="SUPFAM" id="SSF52518">
    <property type="entry name" value="Thiamin diphosphate-binding fold (THDP-binding)"/>
    <property type="match status" value="1"/>
</dbReference>